<accession>A0A1N7K7U1</accession>
<dbReference type="CDD" id="cd00158">
    <property type="entry name" value="RHOD"/>
    <property type="match status" value="1"/>
</dbReference>
<dbReference type="SMART" id="SM00450">
    <property type="entry name" value="RHOD"/>
    <property type="match status" value="1"/>
</dbReference>
<dbReference type="AlphaFoldDB" id="A0A1N7K7U1"/>
<protein>
    <submittedName>
        <fullName evidence="2">Rhodanese-related sulfurtransferase</fullName>
    </submittedName>
</protein>
<dbReference type="STRING" id="80876.SAMN05421779_102642"/>
<keyword evidence="3" id="KW-1185">Reference proteome</keyword>
<dbReference type="InterPro" id="IPR001763">
    <property type="entry name" value="Rhodanese-like_dom"/>
</dbReference>
<dbReference type="Proteomes" id="UP000185678">
    <property type="component" value="Unassembled WGS sequence"/>
</dbReference>
<dbReference type="Gene3D" id="3.40.250.10">
    <property type="entry name" value="Rhodanese-like domain"/>
    <property type="match status" value="1"/>
</dbReference>
<dbReference type="OrthoDB" id="9807812at2"/>
<dbReference type="Pfam" id="PF00581">
    <property type="entry name" value="Rhodanese"/>
    <property type="match status" value="1"/>
</dbReference>
<dbReference type="InterPro" id="IPR036873">
    <property type="entry name" value="Rhodanese-like_dom_sf"/>
</dbReference>
<dbReference type="PANTHER" id="PTHR43031">
    <property type="entry name" value="FAD-DEPENDENT OXIDOREDUCTASE"/>
    <property type="match status" value="1"/>
</dbReference>
<proteinExistence type="predicted"/>
<evidence type="ECO:0000259" key="1">
    <source>
        <dbReference type="PROSITE" id="PS50206"/>
    </source>
</evidence>
<evidence type="ECO:0000313" key="3">
    <source>
        <dbReference type="Proteomes" id="UP000185678"/>
    </source>
</evidence>
<dbReference type="PROSITE" id="PS50206">
    <property type="entry name" value="RHODANESE_3"/>
    <property type="match status" value="1"/>
</dbReference>
<dbReference type="InterPro" id="IPR050229">
    <property type="entry name" value="GlpE_sulfurtransferase"/>
</dbReference>
<reference evidence="2 3" key="1">
    <citation type="submission" date="2017-01" db="EMBL/GenBank/DDBJ databases">
        <authorList>
            <person name="Mah S.A."/>
            <person name="Swanson W.J."/>
            <person name="Moy G.W."/>
            <person name="Vacquier V.D."/>
        </authorList>
    </citation>
    <scope>NUCLEOTIDE SEQUENCE [LARGE SCALE GENOMIC DNA]</scope>
    <source>
        <strain evidence="2 3">DSM 11589</strain>
    </source>
</reference>
<feature type="domain" description="Rhodanese" evidence="1">
    <location>
        <begin position="31"/>
        <end position="120"/>
    </location>
</feature>
<dbReference type="EMBL" id="FTOA01000002">
    <property type="protein sequence ID" value="SIS57631.1"/>
    <property type="molecule type" value="Genomic_DNA"/>
</dbReference>
<organism evidence="2 3">
    <name type="scientific">Insolitispirillum peregrinum</name>
    <dbReference type="NCBI Taxonomy" id="80876"/>
    <lineage>
        <taxon>Bacteria</taxon>
        <taxon>Pseudomonadati</taxon>
        <taxon>Pseudomonadota</taxon>
        <taxon>Alphaproteobacteria</taxon>
        <taxon>Rhodospirillales</taxon>
        <taxon>Novispirillaceae</taxon>
        <taxon>Insolitispirillum</taxon>
    </lineage>
</organism>
<sequence length="121" mass="13166">MFGWFTNPAAEATLAAHVKLTAPRTIMQWIEDDSVVIVDVREENEWASAHIPGATLMPLSRFNPAAVPVDSSKRLVFHCQSGMRCGMAAAKMVEAGFDGEINRMEGGLMGWRMQGGKIATS</sequence>
<evidence type="ECO:0000313" key="2">
    <source>
        <dbReference type="EMBL" id="SIS57631.1"/>
    </source>
</evidence>
<keyword evidence="2" id="KW-0808">Transferase</keyword>
<dbReference type="SUPFAM" id="SSF52821">
    <property type="entry name" value="Rhodanese/Cell cycle control phosphatase"/>
    <property type="match status" value="1"/>
</dbReference>
<dbReference type="PANTHER" id="PTHR43031:SF7">
    <property type="entry name" value="NITRIC OXIDE REDUCTASE FLRD-NAD(+) REDUCTASE"/>
    <property type="match status" value="1"/>
</dbReference>
<name>A0A1N7K7U1_9PROT</name>
<gene>
    <name evidence="2" type="ORF">SAMN05421779_102642</name>
</gene>
<dbReference type="GO" id="GO:0016740">
    <property type="term" value="F:transferase activity"/>
    <property type="evidence" value="ECO:0007669"/>
    <property type="project" value="UniProtKB-KW"/>
</dbReference>